<dbReference type="PANTHER" id="PTHR30621:SF0">
    <property type="entry name" value="BIFUNCTIONAL GLUTAMINE SYNTHETASE ADENYLYLTRANSFERASE_ADENYLYL-REMOVING ENZYME"/>
    <property type="match status" value="1"/>
</dbReference>
<dbReference type="InterPro" id="IPR013546">
    <property type="entry name" value="PII_UdlTrfase/GS_AdlTrfase"/>
</dbReference>
<keyword evidence="3" id="KW-0547">Nucleotide-binding</keyword>
<dbReference type="Gene3D" id="1.20.120.1510">
    <property type="match status" value="1"/>
</dbReference>
<feature type="domain" description="Glutamate-ammonia ligase adenylyltransferase repeated" evidence="7">
    <location>
        <begin position="550"/>
        <end position="767"/>
    </location>
</feature>
<keyword evidence="9" id="KW-0436">Ligase</keyword>
<reference evidence="9" key="1">
    <citation type="journal article" date="2020" name="mSystems">
        <title>Genome- and Community-Level Interaction Insights into Carbon Utilization and Element Cycling Functions of Hydrothermarchaeota in Hydrothermal Sediment.</title>
        <authorList>
            <person name="Zhou Z."/>
            <person name="Liu Y."/>
            <person name="Xu W."/>
            <person name="Pan J."/>
            <person name="Luo Z.H."/>
            <person name="Li M."/>
        </authorList>
    </citation>
    <scope>NUCLEOTIDE SEQUENCE [LARGE SCALE GENOMIC DNA]</scope>
    <source>
        <strain evidence="9">HyVt-115</strain>
    </source>
</reference>
<dbReference type="Proteomes" id="UP000885690">
    <property type="component" value="Unassembled WGS sequence"/>
</dbReference>
<keyword evidence="1 9" id="KW-0808">Transferase</keyword>
<evidence type="ECO:0000256" key="5">
    <source>
        <dbReference type="ARBA" id="ARBA00022842"/>
    </source>
</evidence>
<dbReference type="NCBIfam" id="NF008292">
    <property type="entry name" value="PRK11072.1"/>
    <property type="match status" value="1"/>
</dbReference>
<dbReference type="EC" id="2.7.7.89" evidence="9"/>
<organism evidence="9">
    <name type="scientific">Thermosulfidibacter takaii</name>
    <dbReference type="NCBI Taxonomy" id="412593"/>
    <lineage>
        <taxon>Bacteria</taxon>
        <taxon>Pseudomonadati</taxon>
        <taxon>Thermosulfidibacterota</taxon>
        <taxon>Thermosulfidibacteria</taxon>
        <taxon>Thermosulfidibacterales</taxon>
        <taxon>Thermosulfidibacteraceae</taxon>
    </lineage>
</organism>
<keyword evidence="6" id="KW-0511">Multifunctional enzyme</keyword>
<sequence>MRVKLSSFFQSEKERCEEELRSLSLSAFSFLVDRGGLNDFLSVVALSPCFKCLFWSHPLWIQEIFTPEGLSPKGWEDHWAALEKILRGTEVLEALRTYKQKEHLRIGVRDLLSLGETSGILEELSRLADAVIEATLRWVEKELQGTYGVPMDPSGNRVPFAVIGLGKLGGVELNFDSDVDLIYVYGTEKGKTAGPRVVDNHQYFVRLSEALTRALSAITPQGQIYKVDLRLRPEGDRGDIVLPLRSYEIYYESWGETWERAALIKARPVAGDGGLGQAFLETVRPFVYRKYLDFKALDEIRELKLKIDAQAKKKAGGYDVKLGHGGIREIEFVTQAIQLIYGGRDPWIREPNTLRALHRILGKGLLSQVDYHALTEAYVFLRRLENRLQMVECLQTHTIPAKALERERIAHMMGYGGDDPWSKLAEDLERRRGKVHAIFERFFSPVKEEEELVYLEDEELERVLIAHGFRDLSRAMRNIKTLAEGKAFEHPSPETKGLFSRLFPILLEVASKTVSPDWALDHLEALASVQSEGRRTFYAFLLENRGVLDLLLKIFGSSAYLAHHLIAHPELMDYLADPAFLYSLSPLEEMEEELERDLESKGIYSFAAKLDELRRWKHREILRIGMGDLFAGFPLQRITHMWTKVADVVVRRLWAWSGMEGMPLCLLALGKWGGRELTYHSDLDMIFISREEGVSFNAPAVDLVRSLSSVTAEGTLFKVDLRLRPHGSRGEMIYPLKDFLKYMDRSAQLWERQAMIKVRPVAGEPSFLEEAIDAIQERVYQHPLPSGVARKIWDMRLRMEKELASGDPYHIKYSPGGLVDLEFLVQYWQLLWGGEYPKVRKTST</sequence>
<dbReference type="GO" id="GO:0008882">
    <property type="term" value="F:[glutamate-ammonia-ligase] adenylyltransferase activity"/>
    <property type="evidence" value="ECO:0007669"/>
    <property type="project" value="UniProtKB-EC"/>
</dbReference>
<evidence type="ECO:0000259" key="8">
    <source>
        <dbReference type="Pfam" id="PF08335"/>
    </source>
</evidence>
<dbReference type="Gene3D" id="3.30.460.10">
    <property type="entry name" value="Beta Polymerase, domain 2"/>
    <property type="match status" value="2"/>
</dbReference>
<protein>
    <submittedName>
        <fullName evidence="9">Bifunctional [glutamate--ammonia ligase]-adenylyl-L-tyrosine phosphorylase/[glutamate--ammonia-ligase] adenylyltransferase</fullName>
        <ecNumber evidence="9">2.7.7.42</ecNumber>
        <ecNumber evidence="9">2.7.7.89</ecNumber>
    </submittedName>
</protein>
<gene>
    <name evidence="9" type="primary">glnE</name>
    <name evidence="9" type="ORF">ENF32_01010</name>
</gene>
<proteinExistence type="predicted"/>
<dbReference type="SUPFAM" id="SSF81593">
    <property type="entry name" value="Nucleotidyltransferase substrate binding subunit/domain"/>
    <property type="match status" value="2"/>
</dbReference>
<evidence type="ECO:0000313" key="9">
    <source>
        <dbReference type="EMBL" id="HDD52632.1"/>
    </source>
</evidence>
<dbReference type="GO" id="GO:0005829">
    <property type="term" value="C:cytosol"/>
    <property type="evidence" value="ECO:0007669"/>
    <property type="project" value="TreeGrafter"/>
</dbReference>
<dbReference type="Pfam" id="PF08335">
    <property type="entry name" value="GlnD_UR_UTase"/>
    <property type="match status" value="1"/>
</dbReference>
<dbReference type="InterPro" id="IPR023057">
    <property type="entry name" value="GlnE"/>
</dbReference>
<evidence type="ECO:0000256" key="3">
    <source>
        <dbReference type="ARBA" id="ARBA00022741"/>
    </source>
</evidence>
<dbReference type="GO" id="GO:0016874">
    <property type="term" value="F:ligase activity"/>
    <property type="evidence" value="ECO:0007669"/>
    <property type="project" value="UniProtKB-KW"/>
</dbReference>
<feature type="domain" description="Glutamate-ammonia ligase adenylyltransferase repeated" evidence="7">
    <location>
        <begin position="38"/>
        <end position="281"/>
    </location>
</feature>
<dbReference type="GO" id="GO:0047388">
    <property type="term" value="F:[glutamine synthetase]-adenylyl-L-tyrosine phosphorylase activity"/>
    <property type="evidence" value="ECO:0007669"/>
    <property type="project" value="UniProtKB-EC"/>
</dbReference>
<dbReference type="InterPro" id="IPR005190">
    <property type="entry name" value="GlnE_rpt_dom"/>
</dbReference>
<evidence type="ECO:0000259" key="7">
    <source>
        <dbReference type="Pfam" id="PF03710"/>
    </source>
</evidence>
<dbReference type="CDD" id="cd05401">
    <property type="entry name" value="NT_GlnE_GlnD_like"/>
    <property type="match status" value="2"/>
</dbReference>
<evidence type="ECO:0000256" key="2">
    <source>
        <dbReference type="ARBA" id="ARBA00022695"/>
    </source>
</evidence>
<evidence type="ECO:0000256" key="4">
    <source>
        <dbReference type="ARBA" id="ARBA00022840"/>
    </source>
</evidence>
<feature type="domain" description="PII-uridylyltransferase/Glutamine-synthetase adenylyltransferase" evidence="8">
    <location>
        <begin position="304"/>
        <end position="443"/>
    </location>
</feature>
<dbReference type="EC" id="2.7.7.42" evidence="9"/>
<accession>A0A7C0U5I7</accession>
<keyword evidence="5" id="KW-0460">Magnesium</keyword>
<dbReference type="AlphaFoldDB" id="A0A7C0U5I7"/>
<dbReference type="InterPro" id="IPR043519">
    <property type="entry name" value="NT_sf"/>
</dbReference>
<dbReference type="SUPFAM" id="SSF81301">
    <property type="entry name" value="Nucleotidyltransferase"/>
    <property type="match status" value="2"/>
</dbReference>
<keyword evidence="2 9" id="KW-0548">Nucleotidyltransferase</keyword>
<name>A0A7C0U5I7_9BACT</name>
<dbReference type="GO" id="GO:0000820">
    <property type="term" value="P:regulation of glutamine family amino acid metabolic process"/>
    <property type="evidence" value="ECO:0007669"/>
    <property type="project" value="TreeGrafter"/>
</dbReference>
<dbReference type="EMBL" id="DQWS01000041">
    <property type="protein sequence ID" value="HDD52632.1"/>
    <property type="molecule type" value="Genomic_DNA"/>
</dbReference>
<evidence type="ECO:0000256" key="6">
    <source>
        <dbReference type="ARBA" id="ARBA00023268"/>
    </source>
</evidence>
<dbReference type="Pfam" id="PF03710">
    <property type="entry name" value="GlnE"/>
    <property type="match status" value="2"/>
</dbReference>
<dbReference type="PANTHER" id="PTHR30621">
    <property type="entry name" value="GLUTAMINE SYNTHETASE ADENYLYLTRANSFERASE"/>
    <property type="match status" value="1"/>
</dbReference>
<evidence type="ECO:0000256" key="1">
    <source>
        <dbReference type="ARBA" id="ARBA00022679"/>
    </source>
</evidence>
<keyword evidence="4" id="KW-0067">ATP-binding</keyword>
<dbReference type="GO" id="GO:0005524">
    <property type="term" value="F:ATP binding"/>
    <property type="evidence" value="ECO:0007669"/>
    <property type="project" value="UniProtKB-KW"/>
</dbReference>
<feature type="non-terminal residue" evidence="9">
    <location>
        <position position="844"/>
    </location>
</feature>
<dbReference type="Gene3D" id="1.20.120.330">
    <property type="entry name" value="Nucleotidyltransferases domain 2"/>
    <property type="match status" value="2"/>
</dbReference>
<comment type="caution">
    <text evidence="9">The sequence shown here is derived from an EMBL/GenBank/DDBJ whole genome shotgun (WGS) entry which is preliminary data.</text>
</comment>